<dbReference type="InterPro" id="IPR026081">
    <property type="entry name" value="DISC1"/>
</dbReference>
<gene>
    <name evidence="5 6 7" type="primary">DISC1</name>
</gene>
<dbReference type="Proteomes" id="UP001652642">
    <property type="component" value="Chromosome 1"/>
</dbReference>
<evidence type="ECO:0000313" key="5">
    <source>
        <dbReference type="RefSeq" id="XP_072849602.1"/>
    </source>
</evidence>
<feature type="region of interest" description="Disordered" evidence="2">
    <location>
        <begin position="1"/>
        <end position="39"/>
    </location>
</feature>
<evidence type="ECO:0000256" key="1">
    <source>
        <dbReference type="SAM" id="Coils"/>
    </source>
</evidence>
<keyword evidence="1" id="KW-0175">Coiled coil</keyword>
<dbReference type="InterPro" id="IPR001943">
    <property type="entry name" value="UVR_dom"/>
</dbReference>
<dbReference type="GeneID" id="110075432"/>
<sequence>MWSDGAVGEPESRPPRSPHGSGRQELQQPEVQDCSSPAASLWKKKVAKRPGYMRADVVQQTEFLPHPGCETFNSKGLEHHGRTHYRHYKNCSWQRQYNTELTSFQFDTSVNRIQDSLNVSSGSQTARDIAEGLNPLSNFGILQSDNQIVPANPVIAVHKGDTLPGCTPYSQQTNLLENVKEMNYSRRSQEKERMYALDCKEVNNNNQESENKRSVCNFSSTQDHFNSHFNFIQQSLYSASETSDVRHPSNCSEKKVFMQTCGVEKAENASLHPLVKEQRTSRTELWASSNCMNDENCKCAQGTAKDDQLQDCERLSLLHANTSCCCSTDSLDAASAVSSVTSGYESSNTVGDHNWDSLMKKYEPVLQECLQGNQNVLKMKLLIRKLQRLQEKAVAEDDYERANKFRKKLQELEKEKRPLKFQLPSRHPSVSSFLNRFRTQLQITLNADSHRFNTEENHPLEKSKQKISSLPYCEKIQVPSTKRDQLFEEKEWIQKEMEALKARLVFLEAKDQQLSKEIEEQDKLIQAEDSELSALLSWLPLHELQAIGKALAVISEASHNIPCSLDLPESIKRLQEKEHSLNMSIKDTVAKVCNSQKLCSTLRRKVSNIETQLPALLETKMLAVSGANFCTAKDLAEEIKSLRAEKEWLEELLNEWSALSAKNVKKLEKMKESYKKLKEEMEQEESVFEKKLTENAFKYMEVLEEKLQSCGSQFLERVWEVDLEACQLLIQQFHLKEGGGCASDGEESQTDEVEDADDASWSTKWEQSKHFPIKDSQWSVLQCPVIQSKHPSTHWERKEESHILPAELDEKCEKISEKLMHVEDQLQRAVCSCDEALVDILFEILCWRYS</sequence>
<accession>A0ABM5FW37</accession>
<feature type="compositionally biased region" description="Acidic residues" evidence="2">
    <location>
        <begin position="744"/>
        <end position="758"/>
    </location>
</feature>
<dbReference type="RefSeq" id="XP_072849614.1">
    <property type="nucleotide sequence ID" value="XM_072993513.1"/>
</dbReference>
<evidence type="ECO:0000256" key="2">
    <source>
        <dbReference type="SAM" id="MobiDB-lite"/>
    </source>
</evidence>
<feature type="coiled-coil region" evidence="1">
    <location>
        <begin position="632"/>
        <end position="694"/>
    </location>
</feature>
<reference evidence="4 5" key="1">
    <citation type="submission" date="2025-05" db="UniProtKB">
        <authorList>
            <consortium name="RefSeq"/>
        </authorList>
    </citation>
    <scope>NUCLEOTIDE SEQUENCE [LARGE SCALE GENOMIC DNA]</scope>
</reference>
<organism evidence="4 7">
    <name type="scientific">Pogona vitticeps</name>
    <name type="common">central bearded dragon</name>
    <dbReference type="NCBI Taxonomy" id="103695"/>
    <lineage>
        <taxon>Eukaryota</taxon>
        <taxon>Metazoa</taxon>
        <taxon>Chordata</taxon>
        <taxon>Craniata</taxon>
        <taxon>Vertebrata</taxon>
        <taxon>Euteleostomi</taxon>
        <taxon>Lepidosauria</taxon>
        <taxon>Squamata</taxon>
        <taxon>Bifurcata</taxon>
        <taxon>Unidentata</taxon>
        <taxon>Episquamata</taxon>
        <taxon>Toxicofera</taxon>
        <taxon>Iguania</taxon>
        <taxon>Acrodonta</taxon>
        <taxon>Agamidae</taxon>
        <taxon>Amphibolurinae</taxon>
        <taxon>Pogona</taxon>
    </lineage>
</organism>
<evidence type="ECO:0000313" key="6">
    <source>
        <dbReference type="RefSeq" id="XP_072849606.1"/>
    </source>
</evidence>
<protein>
    <submittedName>
        <fullName evidence="5 6">Disrupted in schizophrenia 1 protein isoform X1</fullName>
    </submittedName>
</protein>
<dbReference type="RefSeq" id="XP_072849606.1">
    <property type="nucleotide sequence ID" value="XM_072993505.1"/>
</dbReference>
<evidence type="ECO:0000313" key="7">
    <source>
        <dbReference type="RefSeq" id="XP_072849614.1"/>
    </source>
</evidence>
<feature type="region of interest" description="Disordered" evidence="2">
    <location>
        <begin position="740"/>
        <end position="759"/>
    </location>
</feature>
<dbReference type="PROSITE" id="PS50151">
    <property type="entry name" value="UVR"/>
    <property type="match status" value="1"/>
</dbReference>
<dbReference type="PANTHER" id="PTHR14332">
    <property type="entry name" value="DISRUPTED IN SCHIZOPHRENIA 1 PROTEIN"/>
    <property type="match status" value="1"/>
</dbReference>
<feature type="coiled-coil region" evidence="1">
    <location>
        <begin position="483"/>
        <end position="517"/>
    </location>
</feature>
<name>A0ABM5FW37_9SAUR</name>
<evidence type="ECO:0000259" key="3">
    <source>
        <dbReference type="PROSITE" id="PS50151"/>
    </source>
</evidence>
<dbReference type="RefSeq" id="XP_072849602.1">
    <property type="nucleotide sequence ID" value="XM_072993501.1"/>
</dbReference>
<proteinExistence type="predicted"/>
<keyword evidence="4" id="KW-1185">Reference proteome</keyword>
<evidence type="ECO:0000313" key="4">
    <source>
        <dbReference type="Proteomes" id="UP001652642"/>
    </source>
</evidence>
<feature type="domain" description="UVR" evidence="3">
    <location>
        <begin position="380"/>
        <end position="415"/>
    </location>
</feature>
<dbReference type="PANTHER" id="PTHR14332:SF3">
    <property type="entry name" value="DISRUPTED IN SCHIZOPHRENIA 1 PROTEIN"/>
    <property type="match status" value="1"/>
</dbReference>
<feature type="compositionally biased region" description="Polar residues" evidence="2">
    <location>
        <begin position="24"/>
        <end position="38"/>
    </location>
</feature>